<feature type="region of interest" description="Disordered" evidence="12">
    <location>
        <begin position="492"/>
        <end position="547"/>
    </location>
</feature>
<dbReference type="InterPro" id="IPR029070">
    <property type="entry name" value="Chitinase_insertion_sf"/>
</dbReference>
<evidence type="ECO:0000256" key="13">
    <source>
        <dbReference type="SAM" id="Phobius"/>
    </source>
</evidence>
<feature type="compositionally biased region" description="Polar residues" evidence="12">
    <location>
        <begin position="498"/>
        <end position="511"/>
    </location>
</feature>
<dbReference type="InterPro" id="IPR001223">
    <property type="entry name" value="Glyco_hydro18_cat"/>
</dbReference>
<feature type="domain" description="GH18" evidence="14">
    <location>
        <begin position="113"/>
        <end position="484"/>
    </location>
</feature>
<sequence length="547" mass="61229">MRSKPAGVTRMSSIPTPIVESRRPRSKLRLHPLIGYAVISAFILLANLDFFPITAHALSTSSYYRAHKPKAAAKHIMHSHYSGAEPEPAEPPTADSDSSYNDTDSQETYKNGAVSATYFVNWAIYGRHHFPWEVPVESVTHVFYAFANVRPESGEVYLTDSWADEQIHWADRGDSWNDSGNNLYGCFNQFRQLKQKNRHLKLIISIGGWSYSANFAPATSSPEKRQKFVDSAIAIVENYGLDGLDLDWEYPTNDKEADQLVDVLRRARSGLNKLKQKKNDQSPYVLTIAAPCGPNHYKQLHLKEMTRYLSFINLMAYDYAGSWDTLSGHQANLHLTNSSAVNQGNFSTAAAVEYYMSQSVPASSLVVGMPLYGRSFLNTKGIGQAYNGLGQGNWEPGIYDYKTIPMDNAKLVEDMKAVGAYTYNPSNQELITFDTPNTVRRKVKYIEKHGLGGVMWWESSGDKQNSDGALIPLAAKLLGKLDSTPNHLSYPGSKWDNLKSNHPPSNSSVTPSGGYRAHNQHRAHKTHHKHSVHHHKVKQYHPVQGSY</sequence>
<dbReference type="PANTHER" id="PTHR11177:SF317">
    <property type="entry name" value="CHITINASE 12-RELATED"/>
    <property type="match status" value="1"/>
</dbReference>
<keyword evidence="7" id="KW-0146">Chitin degradation</keyword>
<keyword evidence="13" id="KW-0472">Membrane</keyword>
<dbReference type="SUPFAM" id="SSF54556">
    <property type="entry name" value="Chitinase insertion domain"/>
    <property type="match status" value="1"/>
</dbReference>
<evidence type="ECO:0000313" key="16">
    <source>
        <dbReference type="Proteomes" id="UP000324748"/>
    </source>
</evidence>
<dbReference type="GO" id="GO:0008061">
    <property type="term" value="F:chitin binding"/>
    <property type="evidence" value="ECO:0007669"/>
    <property type="project" value="InterPro"/>
</dbReference>
<feature type="compositionally biased region" description="Basic residues" evidence="12">
    <location>
        <begin position="518"/>
        <end position="539"/>
    </location>
</feature>
<dbReference type="InterPro" id="IPR011583">
    <property type="entry name" value="Chitinase_II/V-like_cat"/>
</dbReference>
<evidence type="ECO:0000256" key="1">
    <source>
        <dbReference type="ARBA" id="ARBA00000822"/>
    </source>
</evidence>
<name>A0A5B0R0G3_PUCGR</name>
<feature type="transmembrane region" description="Helical" evidence="13">
    <location>
        <begin position="33"/>
        <end position="53"/>
    </location>
</feature>
<feature type="region of interest" description="Disordered" evidence="12">
    <location>
        <begin position="76"/>
        <end position="106"/>
    </location>
</feature>
<evidence type="ECO:0000313" key="15">
    <source>
        <dbReference type="EMBL" id="KAA1119038.1"/>
    </source>
</evidence>
<dbReference type="PROSITE" id="PS51910">
    <property type="entry name" value="GH18_2"/>
    <property type="match status" value="1"/>
</dbReference>
<dbReference type="InterPro" id="IPR001579">
    <property type="entry name" value="Glyco_hydro_18_chit_AS"/>
</dbReference>
<dbReference type="GO" id="GO:0005576">
    <property type="term" value="C:extracellular region"/>
    <property type="evidence" value="ECO:0007669"/>
    <property type="project" value="UniProtKB-SubCell"/>
</dbReference>
<reference evidence="15 16" key="1">
    <citation type="submission" date="2019-05" db="EMBL/GenBank/DDBJ databases">
        <title>Emergence of the Ug99 lineage of the wheat stem rust pathogen through somatic hybridization.</title>
        <authorList>
            <person name="Li F."/>
            <person name="Upadhyaya N.M."/>
            <person name="Sperschneider J."/>
            <person name="Matny O."/>
            <person name="Nguyen-Phuc H."/>
            <person name="Mago R."/>
            <person name="Raley C."/>
            <person name="Miller M.E."/>
            <person name="Silverstein K.A.T."/>
            <person name="Henningsen E."/>
            <person name="Hirsch C.D."/>
            <person name="Visser B."/>
            <person name="Pretorius Z.A."/>
            <person name="Steffenson B.J."/>
            <person name="Schwessinger B."/>
            <person name="Dodds P.N."/>
            <person name="Figueroa M."/>
        </authorList>
    </citation>
    <scope>NUCLEOTIDE SEQUENCE [LARGE SCALE GENOMIC DNA]</scope>
    <source>
        <strain evidence="15">21-0</strain>
    </source>
</reference>
<evidence type="ECO:0000256" key="10">
    <source>
        <dbReference type="ARBA" id="ARBA00023326"/>
    </source>
</evidence>
<dbReference type="EC" id="3.2.1.14" evidence="4"/>
<dbReference type="SMART" id="SM00636">
    <property type="entry name" value="Glyco_18"/>
    <property type="match status" value="1"/>
</dbReference>
<feature type="compositionally biased region" description="Polar residues" evidence="12">
    <location>
        <begin position="95"/>
        <end position="106"/>
    </location>
</feature>
<keyword evidence="13" id="KW-1133">Transmembrane helix</keyword>
<keyword evidence="13" id="KW-0812">Transmembrane</keyword>
<keyword evidence="8" id="KW-0119">Carbohydrate metabolism</keyword>
<dbReference type="Gene3D" id="3.10.50.10">
    <property type="match status" value="1"/>
</dbReference>
<dbReference type="Pfam" id="PF00704">
    <property type="entry name" value="Glyco_hydro_18"/>
    <property type="match status" value="1"/>
</dbReference>
<evidence type="ECO:0000256" key="5">
    <source>
        <dbReference type="ARBA" id="ARBA00022525"/>
    </source>
</evidence>
<evidence type="ECO:0000256" key="4">
    <source>
        <dbReference type="ARBA" id="ARBA00012729"/>
    </source>
</evidence>
<organism evidence="15 16">
    <name type="scientific">Puccinia graminis f. sp. tritici</name>
    <dbReference type="NCBI Taxonomy" id="56615"/>
    <lineage>
        <taxon>Eukaryota</taxon>
        <taxon>Fungi</taxon>
        <taxon>Dikarya</taxon>
        <taxon>Basidiomycota</taxon>
        <taxon>Pucciniomycotina</taxon>
        <taxon>Pucciniomycetes</taxon>
        <taxon>Pucciniales</taxon>
        <taxon>Pucciniaceae</taxon>
        <taxon>Puccinia</taxon>
    </lineage>
</organism>
<keyword evidence="10" id="KW-0624">Polysaccharide degradation</keyword>
<dbReference type="InterPro" id="IPR050314">
    <property type="entry name" value="Glycosyl_Hydrlase_18"/>
</dbReference>
<dbReference type="OrthoDB" id="76388at2759"/>
<evidence type="ECO:0000256" key="3">
    <source>
        <dbReference type="ARBA" id="ARBA00008682"/>
    </source>
</evidence>
<dbReference type="EMBL" id="VSWC01000001">
    <property type="protein sequence ID" value="KAA1119038.1"/>
    <property type="molecule type" value="Genomic_DNA"/>
</dbReference>
<dbReference type="GO" id="GO:0006032">
    <property type="term" value="P:chitin catabolic process"/>
    <property type="evidence" value="ECO:0007669"/>
    <property type="project" value="UniProtKB-KW"/>
</dbReference>
<protein>
    <recommendedName>
        <fullName evidence="4">chitinase</fullName>
        <ecNumber evidence="4">3.2.1.14</ecNumber>
    </recommendedName>
</protein>
<dbReference type="PROSITE" id="PS01095">
    <property type="entry name" value="GH18_1"/>
    <property type="match status" value="1"/>
</dbReference>
<proteinExistence type="inferred from homology"/>
<dbReference type="FunFam" id="3.10.50.10:FF:000005">
    <property type="entry name" value="Endochitinase B1"/>
    <property type="match status" value="1"/>
</dbReference>
<comment type="catalytic activity">
    <reaction evidence="1">
        <text>Random endo-hydrolysis of N-acetyl-beta-D-glucosaminide (1-&gt;4)-beta-linkages in chitin and chitodextrins.</text>
        <dbReference type="EC" id="3.2.1.14"/>
    </reaction>
</comment>
<evidence type="ECO:0000256" key="8">
    <source>
        <dbReference type="ARBA" id="ARBA00023277"/>
    </source>
</evidence>
<dbReference type="GO" id="GO:0000272">
    <property type="term" value="P:polysaccharide catabolic process"/>
    <property type="evidence" value="ECO:0007669"/>
    <property type="project" value="UniProtKB-KW"/>
</dbReference>
<keyword evidence="5" id="KW-0964">Secreted</keyword>
<dbReference type="GO" id="GO:0008843">
    <property type="term" value="F:endochitinase activity"/>
    <property type="evidence" value="ECO:0007669"/>
    <property type="project" value="UniProtKB-EC"/>
</dbReference>
<evidence type="ECO:0000256" key="6">
    <source>
        <dbReference type="ARBA" id="ARBA00022801"/>
    </source>
</evidence>
<dbReference type="PANTHER" id="PTHR11177">
    <property type="entry name" value="CHITINASE"/>
    <property type="match status" value="1"/>
</dbReference>
<evidence type="ECO:0000256" key="12">
    <source>
        <dbReference type="SAM" id="MobiDB-lite"/>
    </source>
</evidence>
<keyword evidence="16" id="KW-1185">Reference proteome</keyword>
<dbReference type="FunFam" id="3.20.20.80:FF:000075">
    <property type="entry name" value="Sporulation-specific chitinase"/>
    <property type="match status" value="1"/>
</dbReference>
<comment type="caution">
    <text evidence="15">The sequence shown here is derived from an EMBL/GenBank/DDBJ whole genome shotgun (WGS) entry which is preliminary data.</text>
</comment>
<dbReference type="SUPFAM" id="SSF51445">
    <property type="entry name" value="(Trans)glycosidases"/>
    <property type="match status" value="1"/>
</dbReference>
<evidence type="ECO:0000256" key="9">
    <source>
        <dbReference type="ARBA" id="ARBA00023295"/>
    </source>
</evidence>
<evidence type="ECO:0000256" key="7">
    <source>
        <dbReference type="ARBA" id="ARBA00023024"/>
    </source>
</evidence>
<keyword evidence="9 11" id="KW-0326">Glycosidase</keyword>
<dbReference type="AlphaFoldDB" id="A0A5B0R0G3"/>
<comment type="similarity">
    <text evidence="3">Belongs to the glycosyl hydrolase 18 family. Chitinase class V subfamily.</text>
</comment>
<keyword evidence="6 11" id="KW-0378">Hydrolase</keyword>
<feature type="region of interest" description="Disordered" evidence="12">
    <location>
        <begin position="1"/>
        <end position="22"/>
    </location>
</feature>
<comment type="subcellular location">
    <subcellularLocation>
        <location evidence="2">Secreted</location>
    </subcellularLocation>
</comment>
<dbReference type="CDD" id="cd06548">
    <property type="entry name" value="GH18_chitinase"/>
    <property type="match status" value="1"/>
</dbReference>
<dbReference type="InterPro" id="IPR017853">
    <property type="entry name" value="GH"/>
</dbReference>
<gene>
    <name evidence="15" type="primary">CTS1_1</name>
    <name evidence="15" type="ORF">PGT21_013321</name>
</gene>
<evidence type="ECO:0000259" key="14">
    <source>
        <dbReference type="PROSITE" id="PS51910"/>
    </source>
</evidence>
<dbReference type="Proteomes" id="UP000324748">
    <property type="component" value="Unassembled WGS sequence"/>
</dbReference>
<evidence type="ECO:0000256" key="11">
    <source>
        <dbReference type="RuleBase" id="RU000489"/>
    </source>
</evidence>
<accession>A0A5B0R0G3</accession>
<dbReference type="Gene3D" id="3.20.20.80">
    <property type="entry name" value="Glycosidases"/>
    <property type="match status" value="1"/>
</dbReference>
<evidence type="ECO:0000256" key="2">
    <source>
        <dbReference type="ARBA" id="ARBA00004613"/>
    </source>
</evidence>